<gene>
    <name evidence="1" type="ORF">KGF86_00565</name>
</gene>
<comment type="caution">
    <text evidence="1">The sequence shown here is derived from an EMBL/GenBank/DDBJ whole genome shotgun (WGS) entry which is preliminary data.</text>
</comment>
<keyword evidence="2" id="KW-1185">Reference proteome</keyword>
<organism evidence="1 2">
    <name type="scientific">Ornithinibacillus massiliensis</name>
    <dbReference type="NCBI Taxonomy" id="1944633"/>
    <lineage>
        <taxon>Bacteria</taxon>
        <taxon>Bacillati</taxon>
        <taxon>Bacillota</taxon>
        <taxon>Bacilli</taxon>
        <taxon>Bacillales</taxon>
        <taxon>Bacillaceae</taxon>
        <taxon>Ornithinibacillus</taxon>
    </lineage>
</organism>
<sequence>MKKVIVFLTFLMIIATNYYLVNAKSQEQKEIKPYAEDWYVTPEDIIWDIIFPVIDKRVIKEYGGKDNSGFGWGKQRIVDIVYNNNHSYDISIRIQVPDNNPLKYIEDLVKVRVSPPCDSPKINCKHSFSVEVLEYKHLTQE</sequence>
<dbReference type="Proteomes" id="UP000681870">
    <property type="component" value="Unassembled WGS sequence"/>
</dbReference>
<dbReference type="EMBL" id="JAGXBY010000001">
    <property type="protein sequence ID" value="MBS3678699.1"/>
    <property type="molecule type" value="Genomic_DNA"/>
</dbReference>
<name>A0ABS5M8Q9_9BACI</name>
<evidence type="ECO:0000313" key="1">
    <source>
        <dbReference type="EMBL" id="MBS3678699.1"/>
    </source>
</evidence>
<protein>
    <recommendedName>
        <fullName evidence="3">DUF3888 domain-containing protein</fullName>
    </recommendedName>
</protein>
<reference evidence="1 2" key="1">
    <citation type="submission" date="2021-05" db="EMBL/GenBank/DDBJ databases">
        <title>Ornithinibacillus massiliensis sp. nov.</title>
        <authorList>
            <person name="Iwaza R."/>
            <person name="Lagier J.-C."/>
            <person name="Raoult D."/>
        </authorList>
    </citation>
    <scope>NUCLEOTIDE SEQUENCE [LARGE SCALE GENOMIC DNA]</scope>
    <source>
        <strain evidence="1 2">Marseille-P3601</strain>
    </source>
</reference>
<evidence type="ECO:0000313" key="2">
    <source>
        <dbReference type="Proteomes" id="UP000681870"/>
    </source>
</evidence>
<evidence type="ECO:0008006" key="3">
    <source>
        <dbReference type="Google" id="ProtNLM"/>
    </source>
</evidence>
<proteinExistence type="predicted"/>
<accession>A0ABS5M8Q9</accession>